<feature type="domain" description="PEP-utilising enzyme mobile" evidence="2">
    <location>
        <begin position="681"/>
        <end position="751"/>
    </location>
</feature>
<dbReference type="Pfam" id="PF00391">
    <property type="entry name" value="PEP-utilizers"/>
    <property type="match status" value="1"/>
</dbReference>
<dbReference type="PANTHER" id="PTHR43615:SF1">
    <property type="entry name" value="PPDK_N DOMAIN-CONTAINING PROTEIN"/>
    <property type="match status" value="1"/>
</dbReference>
<dbReference type="SUPFAM" id="SSF52009">
    <property type="entry name" value="Phosphohistidine domain"/>
    <property type="match status" value="1"/>
</dbReference>
<dbReference type="Pfam" id="PF01326">
    <property type="entry name" value="PPDK_N"/>
    <property type="match status" value="1"/>
</dbReference>
<gene>
    <name evidence="4" type="ORF">CFP75_31955</name>
</gene>
<feature type="domain" description="Pyruvate phosphate dikinase AMP/ATP-binding" evidence="3">
    <location>
        <begin position="100"/>
        <end position="151"/>
    </location>
</feature>
<feature type="region of interest" description="Disordered" evidence="1">
    <location>
        <begin position="58"/>
        <end position="79"/>
    </location>
</feature>
<organism evidence="4 5">
    <name type="scientific">Amycolatopsis alba DSM 44262</name>
    <dbReference type="NCBI Taxonomy" id="1125972"/>
    <lineage>
        <taxon>Bacteria</taxon>
        <taxon>Bacillati</taxon>
        <taxon>Actinomycetota</taxon>
        <taxon>Actinomycetes</taxon>
        <taxon>Pseudonocardiales</taxon>
        <taxon>Pseudonocardiaceae</taxon>
        <taxon>Amycolatopsis</taxon>
    </lineage>
</organism>
<accession>A0A229REY8</accession>
<evidence type="ECO:0000256" key="1">
    <source>
        <dbReference type="SAM" id="MobiDB-lite"/>
    </source>
</evidence>
<evidence type="ECO:0000313" key="5">
    <source>
        <dbReference type="Proteomes" id="UP000215563"/>
    </source>
</evidence>
<dbReference type="SUPFAM" id="SSF56059">
    <property type="entry name" value="Glutathione synthetase ATP-binding domain-like"/>
    <property type="match status" value="1"/>
</dbReference>
<dbReference type="GO" id="GO:0016301">
    <property type="term" value="F:kinase activity"/>
    <property type="evidence" value="ECO:0007669"/>
    <property type="project" value="InterPro"/>
</dbReference>
<evidence type="ECO:0000259" key="3">
    <source>
        <dbReference type="Pfam" id="PF01326"/>
    </source>
</evidence>
<dbReference type="Gene3D" id="3.30.1490.20">
    <property type="entry name" value="ATP-grasp fold, A domain"/>
    <property type="match status" value="1"/>
</dbReference>
<protein>
    <recommendedName>
        <fullName evidence="6">Phosphoenolpyruvate synthase</fullName>
    </recommendedName>
</protein>
<keyword evidence="5" id="KW-1185">Reference proteome</keyword>
<dbReference type="EMBL" id="NMQU01000106">
    <property type="protein sequence ID" value="OXM45207.1"/>
    <property type="molecule type" value="Genomic_DNA"/>
</dbReference>
<dbReference type="InterPro" id="IPR008279">
    <property type="entry name" value="PEP-util_enz_mobile_dom"/>
</dbReference>
<dbReference type="InterPro" id="IPR002192">
    <property type="entry name" value="PPDK_AMP/ATP-bd"/>
</dbReference>
<dbReference type="OrthoDB" id="9765468at2"/>
<dbReference type="Gene3D" id="3.30.470.20">
    <property type="entry name" value="ATP-grasp fold, B domain"/>
    <property type="match status" value="2"/>
</dbReference>
<sequence>MIELSKAADLTAAEVGGKARMLGLAIRQGFSVPAGVVLLPGEPPDSVELERLLGPGPFAVRSSAPDEDGSDESQAGRYDTRLDVRTTGLAAVVDELGRIPLIVQALVAAKTAGVAFSLDPLTGDDSTCVIESVPGRGNALTDGEVTPATLRASLLTGRLRGSLAGSGLGQDEATAVIELVRAVAGWLGYPCDLEWAFDDERLWLLQARPVTAARWQPLPGQWTSANFRETMPGLVTPLSASITLGRVFPQALTEFLRDIGLEVPGRPVVEGRRCYGHAYWRVDEFKKTLLQLPGYIERSFDEGLGLVPGYHGQGERWSPAPATIRRVPKIVLAVWRQHRRILREAMAYQAGDAGRDRRWLAVAWADLADPELRTEFHGALRLHERTYRQSLRVSFMAEQLQELLRALLEQVGGRLDEPPRELLLMDGLGPLATGAAGRALEELAGQAADMAEEVLAAAETEALPDGLGTGLAALSQEFGYLADGDDELARPRWDEDPGTVLLLLKAAVRAAQAGPRAVPPEHARSRAEEERRVLRAAGPWTPVLRGVLGAAREYSRTREVLRVSATRANRILRRACLGLGGRWAELDLLDAPDDVFWLTLDEVLRALDDDLEGGDFKARVRMRREHARCFRNWEPPSALGAMPVRPSPVRGRTLTGIACSAGVAEGPVRILRSVAEIGDFEAGGILVVQSVNPGWAPAYLAASGLVTEQGGLLSHGSILARERSLPAVIAVGGVLERLRDGQLVRVDGTEGTVTVLS</sequence>
<dbReference type="AlphaFoldDB" id="A0A229REY8"/>
<dbReference type="InterPro" id="IPR013815">
    <property type="entry name" value="ATP_grasp_subdomain_1"/>
</dbReference>
<dbReference type="Proteomes" id="UP000215563">
    <property type="component" value="Unassembled WGS sequence"/>
</dbReference>
<dbReference type="Gene3D" id="3.50.30.10">
    <property type="entry name" value="Phosphohistidine domain"/>
    <property type="match status" value="1"/>
</dbReference>
<evidence type="ECO:0008006" key="6">
    <source>
        <dbReference type="Google" id="ProtNLM"/>
    </source>
</evidence>
<dbReference type="GO" id="GO:0005524">
    <property type="term" value="F:ATP binding"/>
    <property type="evidence" value="ECO:0007669"/>
    <property type="project" value="InterPro"/>
</dbReference>
<dbReference type="RefSeq" id="WP_020636688.1">
    <property type="nucleotide sequence ID" value="NZ_KB913032.1"/>
</dbReference>
<reference evidence="4 5" key="1">
    <citation type="submission" date="2017-07" db="EMBL/GenBank/DDBJ databases">
        <title>Amycolatopsis alba DSM 44262 Genome sequencing and assembly.</title>
        <authorList>
            <person name="Kaur N."/>
            <person name="Mayilraj S."/>
        </authorList>
    </citation>
    <scope>NUCLEOTIDE SEQUENCE [LARGE SCALE GENOMIC DNA]</scope>
    <source>
        <strain evidence="4 5">DSM 44262</strain>
    </source>
</reference>
<proteinExistence type="predicted"/>
<dbReference type="InterPro" id="IPR036637">
    <property type="entry name" value="Phosphohistidine_dom_sf"/>
</dbReference>
<dbReference type="PANTHER" id="PTHR43615">
    <property type="entry name" value="PHOSPHOENOLPYRUVATE SYNTHASE-RELATED"/>
    <property type="match status" value="1"/>
</dbReference>
<evidence type="ECO:0000313" key="4">
    <source>
        <dbReference type="EMBL" id="OXM45207.1"/>
    </source>
</evidence>
<name>A0A229REY8_AMYAL</name>
<dbReference type="InterPro" id="IPR051549">
    <property type="entry name" value="PEP_Utilizing_Enz"/>
</dbReference>
<comment type="caution">
    <text evidence="4">The sequence shown here is derived from an EMBL/GenBank/DDBJ whole genome shotgun (WGS) entry which is preliminary data.</text>
</comment>
<evidence type="ECO:0000259" key="2">
    <source>
        <dbReference type="Pfam" id="PF00391"/>
    </source>
</evidence>